<dbReference type="SUPFAM" id="SSF81606">
    <property type="entry name" value="PP2C-like"/>
    <property type="match status" value="1"/>
</dbReference>
<dbReference type="InParanoid" id="A0A7R8USF8"/>
<evidence type="ECO:0000256" key="3">
    <source>
        <dbReference type="ARBA" id="ARBA00022737"/>
    </source>
</evidence>
<gene>
    <name evidence="6" type="ORF">HERILL_LOCUS8922</name>
</gene>
<reference evidence="6 7" key="1">
    <citation type="submission" date="2020-11" db="EMBL/GenBank/DDBJ databases">
        <authorList>
            <person name="Wallbank WR R."/>
            <person name="Pardo Diaz C."/>
            <person name="Kozak K."/>
            <person name="Martin S."/>
            <person name="Jiggins C."/>
            <person name="Moest M."/>
            <person name="Warren A I."/>
            <person name="Generalovic N T."/>
            <person name="Byers J.R.P. K."/>
            <person name="Montejo-Kovacevich G."/>
            <person name="Yen C E."/>
        </authorList>
    </citation>
    <scope>NUCLEOTIDE SEQUENCE [LARGE SCALE GENOMIC DNA]</scope>
</reference>
<feature type="compositionally biased region" description="Polar residues" evidence="4">
    <location>
        <begin position="45"/>
        <end position="57"/>
    </location>
</feature>
<dbReference type="InterPro" id="IPR050216">
    <property type="entry name" value="LRR_domain-containing"/>
</dbReference>
<name>A0A7R8USF8_HERIL</name>
<dbReference type="Pfam" id="PF00481">
    <property type="entry name" value="PP2C"/>
    <property type="match status" value="1"/>
</dbReference>
<evidence type="ECO:0000313" key="7">
    <source>
        <dbReference type="Proteomes" id="UP000594454"/>
    </source>
</evidence>
<dbReference type="GO" id="GO:0005737">
    <property type="term" value="C:cytoplasm"/>
    <property type="evidence" value="ECO:0007669"/>
    <property type="project" value="TreeGrafter"/>
</dbReference>
<proteinExistence type="predicted"/>
<dbReference type="PANTHER" id="PTHR48051:SF1">
    <property type="entry name" value="RAS SUPPRESSOR PROTEIN 1"/>
    <property type="match status" value="1"/>
</dbReference>
<dbReference type="PROSITE" id="PS51746">
    <property type="entry name" value="PPM_2"/>
    <property type="match status" value="1"/>
</dbReference>
<dbReference type="PANTHER" id="PTHR48051">
    <property type="match status" value="1"/>
</dbReference>
<dbReference type="InterPro" id="IPR003591">
    <property type="entry name" value="Leu-rich_rpt_typical-subtyp"/>
</dbReference>
<accession>A0A7R8USF8</accession>
<dbReference type="Proteomes" id="UP000594454">
    <property type="component" value="Chromosome 3"/>
</dbReference>
<dbReference type="SMART" id="SM00332">
    <property type="entry name" value="PP2Cc"/>
    <property type="match status" value="1"/>
</dbReference>
<keyword evidence="7" id="KW-1185">Reference proteome</keyword>
<evidence type="ECO:0000256" key="1">
    <source>
        <dbReference type="ARBA" id="ARBA00022614"/>
    </source>
</evidence>
<keyword evidence="1" id="KW-0433">Leucine-rich repeat</keyword>
<evidence type="ECO:0000259" key="5">
    <source>
        <dbReference type="PROSITE" id="PS51746"/>
    </source>
</evidence>
<dbReference type="GO" id="GO:0046872">
    <property type="term" value="F:metal ion binding"/>
    <property type="evidence" value="ECO:0007669"/>
    <property type="project" value="UniProtKB-KW"/>
</dbReference>
<protein>
    <recommendedName>
        <fullName evidence="5">PPM-type phosphatase domain-containing protein</fullName>
    </recommendedName>
</protein>
<feature type="compositionally biased region" description="Low complexity" evidence="4">
    <location>
        <begin position="58"/>
        <end position="69"/>
    </location>
</feature>
<evidence type="ECO:0000256" key="4">
    <source>
        <dbReference type="SAM" id="MobiDB-lite"/>
    </source>
</evidence>
<keyword evidence="3" id="KW-0677">Repeat</keyword>
<sequence length="1407" mass="158084">MGVLGLAYQDYSHSANRHHTGTVRMVKRKTWKPILERNESDEESGQGTDWAQSDSIDSNGSSNKSLTSSSGGWIRVFCGPDRSDLITMEPSRMVHCDHGTTAEQMVKYLDLPAEFTLWFQIGGSSARRLQESERPFQIQEDFFKELGYTDYSRRSRLEIDPEMKYLIRFYIGPAEIELCKGVTKSGLVDVLKGLVFPQWKKRGVAVIGNHLFLFPANNYMNPEIFDLSGAEIIEHSPSYERLILKIVPKVSCDNSNFYLKDNNKLSYKSLEMLSAASVSSVYNSSCSINSSGDREKVLFLGFEESWERDLWSAWLVEATSEASESRRLDIGNSGLQTIPEVVLQSLEDVEELLAGQNKLQEIGLKALAQFPQLQILRLPGNGFRTFPTPLLFIAGLTVLDLADNSIDRIPDEIAQLELLQELRIDRNEVSELPNTLKSLRNLKSLQAANNRISRLPPFLVKMRTMGLVDMYAQKTDPTILNNLHSRQERANSYSNPPLNKVSLRANQLRGNIILGNYGNLTQLDVSENEIEVLDLSALGQLESLQCCRNKLVELTVNGGALTSLIAGNNDLRKLSVTPAPAHLRHLDVGFNNLVELPEWLSGCHQLRTLFANNNRLRTLPEHLFCSELNTLHTLQLGYNRLTCLPAMPRRRLPLQELFLQCNEIEELPENFFYACENLVLLNVSSNKLSTLPVVDGENSQLERLYATKNCLNDRVLDSLIKFRNLRVLHAAYNKLTTFPEDCIRNWNELDELILSGNRLQHLPENLANLVHLRVLRVHSNRLQSTPPLSRTSTLRVLDLAHNQLDKINLVSLVPKKLQFLDLSCNLQLQVDPRQLQVCRSQRPMSLVDVSGKNRSSLPSTPDAYQENADIEPPWKVGFSETAGSSSKLYIAQLRLPNFCNTEGLFGIFDGEVNSTVPSLLVKVIPKILLEERTVKETSREYMKYTLLSAHRELRHNGQKHGVCATLCHISRQKISHDYSATSSQGRKFVLRIASVGEASAYLIRKTGCVRLTPSTPRRQIGNSASFPLVVPDPELSELVLGEQDEYLVIGNKKLWEIMDIEIVAREIRIEENVILAAKRIQDIAQSFGAEENLSLIIVKFNSLGTDVDFLIRELRQTVRKKSTSVLSGFCKCGCCCESNNSCCHSAGSTQFVRQLSGRSDRSSPSGQSDQATSELTAATKPKVESVSSVTSKKSTGHIANERRSLKGSVARAVRAKIEEERERELDETDSALSEEQYKCWEYMLEQNTQLLFDKELNTISKAFTKNDGSSKTGTNNLNLLSNSSNLVRATNNKLLSASTPQLMYNDNQLNTSSYQNSFLSKHFGSARSFHPPAPTGLFKSLRFNSSGRLQPIGGGPNAAYFGSLQRLMPYNLEYDFAVMQERGGLQDESLEHEGRMRQYWGVATTEL</sequence>
<dbReference type="InterPro" id="IPR036457">
    <property type="entry name" value="PPM-type-like_dom_sf"/>
</dbReference>
<dbReference type="SMART" id="SM00364">
    <property type="entry name" value="LRR_BAC"/>
    <property type="match status" value="11"/>
</dbReference>
<feature type="region of interest" description="Disordered" evidence="4">
    <location>
        <begin position="37"/>
        <end position="69"/>
    </location>
</feature>
<dbReference type="EMBL" id="LR899011">
    <property type="protein sequence ID" value="CAD7086126.1"/>
    <property type="molecule type" value="Genomic_DNA"/>
</dbReference>
<dbReference type="OrthoDB" id="737510at2759"/>
<feature type="region of interest" description="Disordered" evidence="4">
    <location>
        <begin position="1154"/>
        <end position="1205"/>
    </location>
</feature>
<keyword evidence="2" id="KW-0479">Metal-binding</keyword>
<feature type="compositionally biased region" description="Low complexity" evidence="4">
    <location>
        <begin position="1184"/>
        <end position="1193"/>
    </location>
</feature>
<dbReference type="SMART" id="SM00369">
    <property type="entry name" value="LRR_TYP"/>
    <property type="match status" value="12"/>
</dbReference>
<dbReference type="Pfam" id="PF13855">
    <property type="entry name" value="LRR_8"/>
    <property type="match status" value="3"/>
</dbReference>
<dbReference type="Pfam" id="PF23010">
    <property type="entry name" value="RA_3"/>
    <property type="match status" value="1"/>
</dbReference>
<dbReference type="FunCoup" id="A0A7R8USF8">
    <property type="interactions" value="8"/>
</dbReference>
<dbReference type="Gene3D" id="3.60.40.10">
    <property type="entry name" value="PPM-type phosphatase domain"/>
    <property type="match status" value="2"/>
</dbReference>
<dbReference type="CDD" id="cd00143">
    <property type="entry name" value="PP2Cc"/>
    <property type="match status" value="1"/>
</dbReference>
<dbReference type="InterPro" id="IPR055071">
    <property type="entry name" value="RA_PHLPP-like"/>
</dbReference>
<evidence type="ECO:0000313" key="6">
    <source>
        <dbReference type="EMBL" id="CAD7086126.1"/>
    </source>
</evidence>
<feature type="compositionally biased region" description="Polar residues" evidence="4">
    <location>
        <begin position="1154"/>
        <end position="1176"/>
    </location>
</feature>
<dbReference type="Gene3D" id="3.80.10.10">
    <property type="entry name" value="Ribonuclease Inhibitor"/>
    <property type="match status" value="4"/>
</dbReference>
<evidence type="ECO:0000256" key="2">
    <source>
        <dbReference type="ARBA" id="ARBA00022723"/>
    </source>
</evidence>
<organism evidence="6 7">
    <name type="scientific">Hermetia illucens</name>
    <name type="common">Black soldier fly</name>
    <dbReference type="NCBI Taxonomy" id="343691"/>
    <lineage>
        <taxon>Eukaryota</taxon>
        <taxon>Metazoa</taxon>
        <taxon>Ecdysozoa</taxon>
        <taxon>Arthropoda</taxon>
        <taxon>Hexapoda</taxon>
        <taxon>Insecta</taxon>
        <taxon>Pterygota</taxon>
        <taxon>Neoptera</taxon>
        <taxon>Endopterygota</taxon>
        <taxon>Diptera</taxon>
        <taxon>Brachycera</taxon>
        <taxon>Stratiomyomorpha</taxon>
        <taxon>Stratiomyidae</taxon>
        <taxon>Hermetiinae</taxon>
        <taxon>Hermetia</taxon>
    </lineage>
</organism>
<dbReference type="InterPro" id="IPR032675">
    <property type="entry name" value="LRR_dom_sf"/>
</dbReference>
<dbReference type="PROSITE" id="PS51450">
    <property type="entry name" value="LRR"/>
    <property type="match status" value="3"/>
</dbReference>
<feature type="domain" description="PPM-type phosphatase" evidence="5">
    <location>
        <begin position="875"/>
        <end position="1100"/>
    </location>
</feature>
<dbReference type="InterPro" id="IPR001611">
    <property type="entry name" value="Leu-rich_rpt"/>
</dbReference>
<dbReference type="SUPFAM" id="SSF52058">
    <property type="entry name" value="L domain-like"/>
    <property type="match status" value="2"/>
</dbReference>
<dbReference type="InterPro" id="IPR001932">
    <property type="entry name" value="PPM-type_phosphatase-like_dom"/>
</dbReference>